<accession>A0A3T1CJJ0</accession>
<keyword evidence="1" id="KW-0732">Signal</keyword>
<gene>
    <name evidence="3" type="ORF">EKJ_20130</name>
</gene>
<dbReference type="SUPFAM" id="SSF50156">
    <property type="entry name" value="PDZ domain-like"/>
    <property type="match status" value="1"/>
</dbReference>
<evidence type="ECO:0000256" key="1">
    <source>
        <dbReference type="SAM" id="SignalP"/>
    </source>
</evidence>
<dbReference type="Gene3D" id="2.30.42.10">
    <property type="match status" value="1"/>
</dbReference>
<feature type="chain" id="PRO_5019506738" description="PDZ domain-containing protein" evidence="1">
    <location>
        <begin position="30"/>
        <end position="337"/>
    </location>
</feature>
<proteinExistence type="predicted"/>
<protein>
    <recommendedName>
        <fullName evidence="2">PDZ domain-containing protein</fullName>
    </recommendedName>
</protein>
<evidence type="ECO:0000313" key="3">
    <source>
        <dbReference type="EMBL" id="BBI21166.1"/>
    </source>
</evidence>
<evidence type="ECO:0000259" key="2">
    <source>
        <dbReference type="Pfam" id="PF17820"/>
    </source>
</evidence>
<dbReference type="InterPro" id="IPR036034">
    <property type="entry name" value="PDZ_sf"/>
</dbReference>
<dbReference type="InterPro" id="IPR041489">
    <property type="entry name" value="PDZ_6"/>
</dbReference>
<evidence type="ECO:0000313" key="4">
    <source>
        <dbReference type="Proteomes" id="UP000290057"/>
    </source>
</evidence>
<sequence>MRAALHLPLRALVAGAMLAVALPCLPAQASQASAEAREPHPLEIFQNSEDRLFRVGYRLATANAAFCPHTVPVAGLMIHDAESYGDPEAVRKLFGLNGDIGIQAVAPGSPAAKAGLSQNDTLLALDGQRIAPHWQRTEPRWQRVFALRDAIDAALARGSLELTWQNSDGIERTAVIEGIPACPTRFELVDSKASAAADGERVLVGERFPGLAYDESAFAAAIAHEMAHNIMRHPQTFRKIGWKRKLVRLSERDADRLMPWLLHNAGYDPRAAVAFMREWGPKHGGWIFRKRTHDGWDERVEFIEAELPRLEAAVAAHPEGLADWASGFTPELYVSDG</sequence>
<feature type="domain" description="PDZ" evidence="2">
    <location>
        <begin position="102"/>
        <end position="142"/>
    </location>
</feature>
<feature type="signal peptide" evidence="1">
    <location>
        <begin position="1"/>
        <end position="29"/>
    </location>
</feature>
<keyword evidence="4" id="KW-1185">Reference proteome</keyword>
<reference evidence="3 4" key="1">
    <citation type="submission" date="2019-01" db="EMBL/GenBank/DDBJ databases">
        <title>Complete genome sequence of Erythrobacter flavus KJ5.</title>
        <authorList>
            <person name="Kanesaki Y."/>
            <person name="Brotosudarmo T."/>
            <person name="Moriuchi R."/>
            <person name="Awai K."/>
        </authorList>
    </citation>
    <scope>NUCLEOTIDE SEQUENCE [LARGE SCALE GENOMIC DNA]</scope>
    <source>
        <strain evidence="3 4">KJ5</strain>
    </source>
</reference>
<name>A0A3T1CJJ0_9SPHN</name>
<organism evidence="3 4">
    <name type="scientific">Qipengyuania flava</name>
    <dbReference type="NCBI Taxonomy" id="192812"/>
    <lineage>
        <taxon>Bacteria</taxon>
        <taxon>Pseudomonadati</taxon>
        <taxon>Pseudomonadota</taxon>
        <taxon>Alphaproteobacteria</taxon>
        <taxon>Sphingomonadales</taxon>
        <taxon>Erythrobacteraceae</taxon>
        <taxon>Qipengyuania</taxon>
    </lineage>
</organism>
<dbReference type="AlphaFoldDB" id="A0A3T1CJJ0"/>
<dbReference type="Proteomes" id="UP000290057">
    <property type="component" value="Chromosome"/>
</dbReference>
<dbReference type="RefSeq" id="WP_130586763.1">
    <property type="nucleotide sequence ID" value="NZ_AP019389.1"/>
</dbReference>
<dbReference type="EMBL" id="AP019389">
    <property type="protein sequence ID" value="BBI21166.1"/>
    <property type="molecule type" value="Genomic_DNA"/>
</dbReference>
<dbReference type="Pfam" id="PF17820">
    <property type="entry name" value="PDZ_6"/>
    <property type="match status" value="1"/>
</dbReference>